<feature type="domain" description="GntR C-terminal" evidence="4">
    <location>
        <begin position="307"/>
        <end position="431"/>
    </location>
</feature>
<reference evidence="5 6" key="1">
    <citation type="submission" date="2019-07" db="EMBL/GenBank/DDBJ databases">
        <title>Diversity of Bacteria from Kongsfjorden, Arctic.</title>
        <authorList>
            <person name="Yu Y."/>
        </authorList>
    </citation>
    <scope>NUCLEOTIDE SEQUENCE [LARGE SCALE GENOMIC DNA]</scope>
    <source>
        <strain evidence="5 6">SM1928</strain>
    </source>
</reference>
<proteinExistence type="predicted"/>
<dbReference type="EMBL" id="VNFK01000025">
    <property type="protein sequence ID" value="TVU58355.1"/>
    <property type="molecule type" value="Genomic_DNA"/>
</dbReference>
<accession>A0A558GN94</accession>
<evidence type="ECO:0000256" key="3">
    <source>
        <dbReference type="ARBA" id="ARBA00023163"/>
    </source>
</evidence>
<comment type="caution">
    <text evidence="5">The sequence shown here is derived from an EMBL/GenBank/DDBJ whole genome shotgun (WGS) entry which is preliminary data.</text>
</comment>
<keyword evidence="2" id="KW-0238">DNA-binding</keyword>
<evidence type="ECO:0000259" key="4">
    <source>
        <dbReference type="SMART" id="SM00895"/>
    </source>
</evidence>
<evidence type="ECO:0000313" key="6">
    <source>
        <dbReference type="Proteomes" id="UP000316500"/>
    </source>
</evidence>
<keyword evidence="3" id="KW-0804">Transcription</keyword>
<evidence type="ECO:0000256" key="1">
    <source>
        <dbReference type="ARBA" id="ARBA00023015"/>
    </source>
</evidence>
<dbReference type="PANTHER" id="PTHR43537">
    <property type="entry name" value="TRANSCRIPTIONAL REGULATOR, GNTR FAMILY"/>
    <property type="match status" value="1"/>
</dbReference>
<dbReference type="InterPro" id="IPR011711">
    <property type="entry name" value="GntR_C"/>
</dbReference>
<evidence type="ECO:0000313" key="5">
    <source>
        <dbReference type="EMBL" id="TVU58355.1"/>
    </source>
</evidence>
<keyword evidence="1" id="KW-0805">Transcription regulation</keyword>
<dbReference type="InterPro" id="IPR008920">
    <property type="entry name" value="TF_FadR/GntR_C"/>
</dbReference>
<evidence type="ECO:0000256" key="2">
    <source>
        <dbReference type="ARBA" id="ARBA00023125"/>
    </source>
</evidence>
<dbReference type="Pfam" id="PF07729">
    <property type="entry name" value="FCD"/>
    <property type="match status" value="1"/>
</dbReference>
<dbReference type="SUPFAM" id="SSF48008">
    <property type="entry name" value="GntR ligand-binding domain-like"/>
    <property type="match status" value="1"/>
</dbReference>
<dbReference type="OrthoDB" id="5243844at2"/>
<dbReference type="RefSeq" id="WP_144653089.1">
    <property type="nucleotide sequence ID" value="NZ_VNFK01000025.1"/>
</dbReference>
<dbReference type="AlphaFoldDB" id="A0A558GN94"/>
<dbReference type="Proteomes" id="UP000316500">
    <property type="component" value="Unassembled WGS sequence"/>
</dbReference>
<name>A0A558GN94_PAENT</name>
<organism evidence="5 6">
    <name type="scientific">Paenarthrobacter nitroguajacolicus</name>
    <name type="common">Arthrobacter nitroguajacolicus</name>
    <dbReference type="NCBI Taxonomy" id="211146"/>
    <lineage>
        <taxon>Bacteria</taxon>
        <taxon>Bacillati</taxon>
        <taxon>Actinomycetota</taxon>
        <taxon>Actinomycetes</taxon>
        <taxon>Micrococcales</taxon>
        <taxon>Micrococcaceae</taxon>
        <taxon>Paenarthrobacter</taxon>
    </lineage>
</organism>
<gene>
    <name evidence="5" type="ORF">FQP90_21415</name>
</gene>
<dbReference type="GO" id="GO:0003677">
    <property type="term" value="F:DNA binding"/>
    <property type="evidence" value="ECO:0007669"/>
    <property type="project" value="UniProtKB-KW"/>
</dbReference>
<protein>
    <submittedName>
        <fullName evidence="5">GntR family transcriptional regulator</fullName>
    </submittedName>
</protein>
<dbReference type="SMART" id="SM00895">
    <property type="entry name" value="FCD"/>
    <property type="match status" value="1"/>
</dbReference>
<dbReference type="Gene3D" id="1.20.120.530">
    <property type="entry name" value="GntR ligand-binding domain-like"/>
    <property type="match status" value="1"/>
</dbReference>
<sequence length="455" mass="49925">MRNGDDRAELKRAVLTAPLWMQANKGSSRQVADAVGLSQSFVARTWKEFVEPDQEIEPIRALLTERQMVLVGFAVGPTGSCLVLNPSLASRVRYPASLSTSSKRRLRTVLAADLLRGVGQEPSYTDDRPNLWSSLDAGGIVLAEESMVLTSGNYSVPAGVRRSAHFADAWQWQKLVAALDLLPEVPTGESLADLEWRIRRWYQSGRDPFSWTVDRKESGVLGTSGDHFLGAGNALAEDILSAIRQGLVDGTFSGDSEISLGTLNRLLGAPVRDIRAAVRALTEDGLVTAARSDSVVVRIPSLDDVSETYMARRALGAIVVRAASRWSPEGRSRVKHHLDELGDCARRNDVARAHYLDMDFQIALFEGSGLNRIPAFLETLTKQAFMHFAVMGARYAFSPKIILDQNTEIFETIDAGELRAATLSWQTKMDVGLNYLVQHISAMNALNEGRGMNRG</sequence>
<dbReference type="PANTHER" id="PTHR43537:SF5">
    <property type="entry name" value="UXU OPERON TRANSCRIPTIONAL REGULATOR"/>
    <property type="match status" value="1"/>
</dbReference>